<dbReference type="EC" id="1.1.1.22" evidence="3 7"/>
<dbReference type="InterPro" id="IPR017476">
    <property type="entry name" value="UDP-Glc/GDP-Man"/>
</dbReference>
<dbReference type="PIRSF" id="PIRSF000124">
    <property type="entry name" value="UDPglc_GDPman_dh"/>
    <property type="match status" value="1"/>
</dbReference>
<dbReference type="InterPro" id="IPR001732">
    <property type="entry name" value="UDP-Glc/GDP-Man_DH_N"/>
</dbReference>
<dbReference type="SUPFAM" id="SSF48179">
    <property type="entry name" value="6-phosphogluconate dehydrogenase C-terminal domain-like"/>
    <property type="match status" value="1"/>
</dbReference>
<dbReference type="InterPro" id="IPR014026">
    <property type="entry name" value="UDP-Glc/GDP-Man_DH_dimer"/>
</dbReference>
<accession>A0ABT5JJ92</accession>
<dbReference type="RefSeq" id="WP_272780263.1">
    <property type="nucleotide sequence ID" value="NZ_JAQQLI010000072.1"/>
</dbReference>
<comment type="caution">
    <text evidence="9">The sequence shown here is derived from an EMBL/GenBank/DDBJ whole genome shotgun (WGS) entry which is preliminary data.</text>
</comment>
<dbReference type="PIRSF" id="PIRSF500134">
    <property type="entry name" value="UDPglc_DH_bac"/>
    <property type="match status" value="1"/>
</dbReference>
<dbReference type="PANTHER" id="PTHR43750:SF1">
    <property type="entry name" value="GDP-MANNOSE 6-DEHYDROGENASE"/>
    <property type="match status" value="1"/>
</dbReference>
<reference evidence="9" key="2">
    <citation type="submission" date="2023-02" db="EMBL/GenBank/DDBJ databases">
        <authorList>
            <person name="Rayyan A."/>
            <person name="Meyer T."/>
            <person name="Kyndt J.A."/>
        </authorList>
    </citation>
    <scope>NUCLEOTIDE SEQUENCE</scope>
    <source>
        <strain evidence="9">DSM 9987</strain>
    </source>
</reference>
<keyword evidence="10" id="KW-1185">Reference proteome</keyword>
<evidence type="ECO:0000313" key="10">
    <source>
        <dbReference type="Proteomes" id="UP001165652"/>
    </source>
</evidence>
<dbReference type="Pfam" id="PF03721">
    <property type="entry name" value="UDPG_MGDP_dh_N"/>
    <property type="match status" value="1"/>
</dbReference>
<evidence type="ECO:0000256" key="1">
    <source>
        <dbReference type="ARBA" id="ARBA00004701"/>
    </source>
</evidence>
<evidence type="ECO:0000313" key="9">
    <source>
        <dbReference type="EMBL" id="MDC7789438.1"/>
    </source>
</evidence>
<dbReference type="SUPFAM" id="SSF51735">
    <property type="entry name" value="NAD(P)-binding Rossmann-fold domains"/>
    <property type="match status" value="1"/>
</dbReference>
<dbReference type="Gene3D" id="1.20.5.170">
    <property type="match status" value="1"/>
</dbReference>
<dbReference type="PANTHER" id="PTHR43750">
    <property type="entry name" value="UDP-GLUCOSE 6-DEHYDROGENASE TUAD"/>
    <property type="match status" value="1"/>
</dbReference>
<proteinExistence type="inferred from homology"/>
<dbReference type="SMART" id="SM00984">
    <property type="entry name" value="UDPG_MGDP_dh_C"/>
    <property type="match status" value="1"/>
</dbReference>
<feature type="domain" description="UDP-glucose/GDP-mannose dehydrogenase C-terminal" evidence="8">
    <location>
        <begin position="336"/>
        <end position="450"/>
    </location>
</feature>
<evidence type="ECO:0000256" key="7">
    <source>
        <dbReference type="PIRNR" id="PIRNR000124"/>
    </source>
</evidence>
<comment type="similarity">
    <text evidence="2 7">Belongs to the UDP-glucose/GDP-mannose dehydrogenase family.</text>
</comment>
<name>A0ABT5JJ92_RHOTP</name>
<protein>
    <recommendedName>
        <fullName evidence="3 7">UDP-glucose 6-dehydrogenase</fullName>
        <ecNumber evidence="3 7">1.1.1.22</ecNumber>
    </recommendedName>
</protein>
<dbReference type="Pfam" id="PF00984">
    <property type="entry name" value="UDPG_MGDP_dh"/>
    <property type="match status" value="1"/>
</dbReference>
<evidence type="ECO:0000256" key="5">
    <source>
        <dbReference type="ARBA" id="ARBA00023027"/>
    </source>
</evidence>
<dbReference type="InterPro" id="IPR036220">
    <property type="entry name" value="UDP-Glc/GDP-Man_DH_C_sf"/>
</dbReference>
<evidence type="ECO:0000256" key="2">
    <source>
        <dbReference type="ARBA" id="ARBA00006601"/>
    </source>
</evidence>
<gene>
    <name evidence="9" type="ORF">PQJ73_27475</name>
</gene>
<dbReference type="InterPro" id="IPR008927">
    <property type="entry name" value="6-PGluconate_DH-like_C_sf"/>
</dbReference>
<dbReference type="NCBIfam" id="TIGR03026">
    <property type="entry name" value="NDP-sugDHase"/>
    <property type="match status" value="1"/>
</dbReference>
<dbReference type="Proteomes" id="UP001165652">
    <property type="component" value="Unassembled WGS sequence"/>
</dbReference>
<dbReference type="Pfam" id="PF03720">
    <property type="entry name" value="UDPG_MGDP_dh_C"/>
    <property type="match status" value="1"/>
</dbReference>
<comment type="pathway">
    <text evidence="1">Nucleotide-sugar biosynthesis; UDP-alpha-D-glucuronate biosynthesis; UDP-alpha-D-glucuronate from UDP-alpha-D-glucose: step 1/1.</text>
</comment>
<keyword evidence="4 7" id="KW-0560">Oxidoreductase</keyword>
<dbReference type="InterPro" id="IPR014027">
    <property type="entry name" value="UDP-Glc/GDP-Man_DH_C"/>
</dbReference>
<dbReference type="Gene3D" id="3.40.50.720">
    <property type="entry name" value="NAD(P)-binding Rossmann-like Domain"/>
    <property type="match status" value="2"/>
</dbReference>
<comment type="catalytic activity">
    <reaction evidence="6 7">
        <text>UDP-alpha-D-glucose + 2 NAD(+) + H2O = UDP-alpha-D-glucuronate + 2 NADH + 3 H(+)</text>
        <dbReference type="Rhea" id="RHEA:23596"/>
        <dbReference type="ChEBI" id="CHEBI:15377"/>
        <dbReference type="ChEBI" id="CHEBI:15378"/>
        <dbReference type="ChEBI" id="CHEBI:57540"/>
        <dbReference type="ChEBI" id="CHEBI:57945"/>
        <dbReference type="ChEBI" id="CHEBI:58052"/>
        <dbReference type="ChEBI" id="CHEBI:58885"/>
        <dbReference type="EC" id="1.1.1.22"/>
    </reaction>
</comment>
<reference evidence="9" key="1">
    <citation type="journal article" date="2023" name="Microbiol Resour">
        <title>Genome Sequences of Rhodoplanes serenus and Two Thermotolerant Strains, Rhodoplanes tepidamans and 'Rhodoplanes cryptolactis,' Further Refine the Genus.</title>
        <authorList>
            <person name="Rayyan A.A."/>
            <person name="Kyndt J.A."/>
        </authorList>
    </citation>
    <scope>NUCLEOTIDE SEQUENCE</scope>
    <source>
        <strain evidence="9">DSM 9987</strain>
    </source>
</reference>
<dbReference type="InterPro" id="IPR036291">
    <property type="entry name" value="NAD(P)-bd_dom_sf"/>
</dbReference>
<evidence type="ECO:0000259" key="8">
    <source>
        <dbReference type="SMART" id="SM00984"/>
    </source>
</evidence>
<keyword evidence="5 7" id="KW-0520">NAD</keyword>
<evidence type="ECO:0000256" key="3">
    <source>
        <dbReference type="ARBA" id="ARBA00012954"/>
    </source>
</evidence>
<dbReference type="InterPro" id="IPR028357">
    <property type="entry name" value="UDPglc_DH_bac"/>
</dbReference>
<dbReference type="SUPFAM" id="SSF52413">
    <property type="entry name" value="UDP-glucose/GDP-mannose dehydrogenase C-terminal domain"/>
    <property type="match status" value="1"/>
</dbReference>
<dbReference type="EMBL" id="JAQQLI010000072">
    <property type="protein sequence ID" value="MDC7789438.1"/>
    <property type="molecule type" value="Genomic_DNA"/>
</dbReference>
<sequence>MSDFNVGLSASQQNAVLSHPPLSVVGLGYVGAVSAACFAELRHQVVGVDIDSRKTSSLRDGRAPLLETDLDSLIGTSVREGRLTATTDIAEAVARTSITFVCVGTPSDEDGSVDLTALEAVAAGLGRALAAKNDYHLVVIRSTIPIGTTRNVVLPILEAESRKRCGEDFGLCFHPEFLREGVAIADFFAPPKTVIGGYDDRSAQMLAALYGAIQAPLVCTSIESAELVKYVDNTWHAVKVSFANEVGRICRTVGVDSHDVMNIFVQDRKLNLSAYYMKPGFAFGGSCLPKDVRAMQGLAESRAVRVPLIESLLSSNDCQIGHAAELIEKSGARRVGILGLTFKDGTDDLRESPQIDLVGRLSVRGFAVRAYDSNVTTEGLALATAHAKAAKPDMRNGLRLLPYVLEGSAEELVAWADVIVVCHRTGEFVEAVEHAAAGKTIVDLVRLPDQVRSRAAYAGVCW</sequence>
<evidence type="ECO:0000256" key="4">
    <source>
        <dbReference type="ARBA" id="ARBA00023002"/>
    </source>
</evidence>
<organism evidence="9 10">
    <name type="scientific">Rhodoplanes tepidamans</name>
    <name type="common">Rhodoplanes cryptolactis</name>
    <dbReference type="NCBI Taxonomy" id="200616"/>
    <lineage>
        <taxon>Bacteria</taxon>
        <taxon>Pseudomonadati</taxon>
        <taxon>Pseudomonadota</taxon>
        <taxon>Alphaproteobacteria</taxon>
        <taxon>Hyphomicrobiales</taxon>
        <taxon>Nitrobacteraceae</taxon>
        <taxon>Rhodoplanes</taxon>
    </lineage>
</organism>
<evidence type="ECO:0000256" key="6">
    <source>
        <dbReference type="ARBA" id="ARBA00047473"/>
    </source>
</evidence>